<gene>
    <name evidence="1" type="ORF">ACO22_00987</name>
</gene>
<protein>
    <submittedName>
        <fullName evidence="1">Uncharacterized protein</fullName>
    </submittedName>
</protein>
<dbReference type="EMBL" id="LZYO01000022">
    <property type="protein sequence ID" value="ODH43643.1"/>
    <property type="molecule type" value="Genomic_DNA"/>
</dbReference>
<comment type="caution">
    <text evidence="1">The sequence shown here is derived from an EMBL/GenBank/DDBJ whole genome shotgun (WGS) entry which is preliminary data.</text>
</comment>
<reference evidence="1 2" key="1">
    <citation type="submission" date="2016-06" db="EMBL/GenBank/DDBJ databases">
        <authorList>
            <person name="Kjaerup R.B."/>
            <person name="Dalgaard T.S."/>
            <person name="Juul-Madsen H.R."/>
        </authorList>
    </citation>
    <scope>NUCLEOTIDE SEQUENCE [LARGE SCALE GENOMIC DNA]</scope>
    <source>
        <strain evidence="1 2">Pb300</strain>
    </source>
</reference>
<name>A0A1D2JMP4_PARBR</name>
<dbReference type="AlphaFoldDB" id="A0A1D2JMP4"/>
<sequence length="47" mass="5058">MALAPGMVDTGAFTDSTPEEFAKLGSMLQRLAAYAPKFQGSHSRRVD</sequence>
<dbReference type="Proteomes" id="UP000242814">
    <property type="component" value="Unassembled WGS sequence"/>
</dbReference>
<evidence type="ECO:0000313" key="2">
    <source>
        <dbReference type="Proteomes" id="UP000242814"/>
    </source>
</evidence>
<evidence type="ECO:0000313" key="1">
    <source>
        <dbReference type="EMBL" id="ODH43643.1"/>
    </source>
</evidence>
<accession>A0A1D2JMP4</accession>
<proteinExistence type="predicted"/>
<organism evidence="1 2">
    <name type="scientific">Paracoccidioides brasiliensis</name>
    <dbReference type="NCBI Taxonomy" id="121759"/>
    <lineage>
        <taxon>Eukaryota</taxon>
        <taxon>Fungi</taxon>
        <taxon>Dikarya</taxon>
        <taxon>Ascomycota</taxon>
        <taxon>Pezizomycotina</taxon>
        <taxon>Eurotiomycetes</taxon>
        <taxon>Eurotiomycetidae</taxon>
        <taxon>Onygenales</taxon>
        <taxon>Ajellomycetaceae</taxon>
        <taxon>Paracoccidioides</taxon>
    </lineage>
</organism>